<evidence type="ECO:0000259" key="8">
    <source>
        <dbReference type="PROSITE" id="PS50928"/>
    </source>
</evidence>
<dbReference type="PANTHER" id="PTHR43744">
    <property type="entry name" value="ABC TRANSPORTER PERMEASE PROTEIN MG189-RELATED-RELATED"/>
    <property type="match status" value="1"/>
</dbReference>
<dbReference type="GO" id="GO:0005886">
    <property type="term" value="C:plasma membrane"/>
    <property type="evidence" value="ECO:0007669"/>
    <property type="project" value="UniProtKB-SubCell"/>
</dbReference>
<comment type="subcellular location">
    <subcellularLocation>
        <location evidence="1 7">Cell membrane</location>
        <topology evidence="1 7">Multi-pass membrane protein</topology>
    </subcellularLocation>
</comment>
<evidence type="ECO:0000256" key="1">
    <source>
        <dbReference type="ARBA" id="ARBA00004651"/>
    </source>
</evidence>
<dbReference type="AlphaFoldDB" id="A0A366K8X9"/>
<evidence type="ECO:0000256" key="7">
    <source>
        <dbReference type="RuleBase" id="RU363032"/>
    </source>
</evidence>
<dbReference type="Pfam" id="PF00528">
    <property type="entry name" value="BPD_transp_1"/>
    <property type="match status" value="1"/>
</dbReference>
<comment type="similarity">
    <text evidence="7">Belongs to the binding-protein-dependent transport system permease family.</text>
</comment>
<dbReference type="Gene3D" id="1.10.3720.10">
    <property type="entry name" value="MetI-like"/>
    <property type="match status" value="1"/>
</dbReference>
<name>A0A366K8X9_9BIFI</name>
<dbReference type="CDD" id="cd06261">
    <property type="entry name" value="TM_PBP2"/>
    <property type="match status" value="1"/>
</dbReference>
<keyword evidence="5 7" id="KW-1133">Transmembrane helix</keyword>
<reference evidence="9 10" key="1">
    <citation type="submission" date="2017-10" db="EMBL/GenBank/DDBJ databases">
        <title>Bifidobacterium xylocopum sp. nov. and Bifidobacterium aemilianum sp. nov., from the carpenter bee (Xylocopa violacea) digestive tract.</title>
        <authorList>
            <person name="Alberoni D."/>
            <person name="Baffoni L."/>
            <person name="Di Gioia D."/>
            <person name="Gaggia F."/>
            <person name="Biavati B."/>
        </authorList>
    </citation>
    <scope>NUCLEOTIDE SEQUENCE [LARGE SCALE GENOMIC DNA]</scope>
    <source>
        <strain evidence="9 10">XV10</strain>
    </source>
</reference>
<keyword evidence="10" id="KW-1185">Reference proteome</keyword>
<feature type="transmembrane region" description="Helical" evidence="7">
    <location>
        <begin position="151"/>
        <end position="174"/>
    </location>
</feature>
<feature type="transmembrane region" description="Helical" evidence="7">
    <location>
        <begin position="83"/>
        <end position="106"/>
    </location>
</feature>
<dbReference type="GO" id="GO:0055085">
    <property type="term" value="P:transmembrane transport"/>
    <property type="evidence" value="ECO:0007669"/>
    <property type="project" value="InterPro"/>
</dbReference>
<evidence type="ECO:0000313" key="9">
    <source>
        <dbReference type="EMBL" id="RBP97777.1"/>
    </source>
</evidence>
<proteinExistence type="inferred from homology"/>
<dbReference type="InterPro" id="IPR035906">
    <property type="entry name" value="MetI-like_sf"/>
</dbReference>
<comment type="caution">
    <text evidence="9">The sequence shown here is derived from an EMBL/GenBank/DDBJ whole genome shotgun (WGS) entry which is preliminary data.</text>
</comment>
<feature type="domain" description="ABC transmembrane type-1" evidence="8">
    <location>
        <begin position="83"/>
        <end position="274"/>
    </location>
</feature>
<evidence type="ECO:0000256" key="2">
    <source>
        <dbReference type="ARBA" id="ARBA00022448"/>
    </source>
</evidence>
<keyword evidence="3" id="KW-1003">Cell membrane</keyword>
<feature type="transmembrane region" description="Helical" evidence="7">
    <location>
        <begin position="118"/>
        <end position="139"/>
    </location>
</feature>
<dbReference type="RefSeq" id="WP_113860027.1">
    <property type="nucleotide sequence ID" value="NZ_PDCG01000003.1"/>
</dbReference>
<feature type="transmembrane region" description="Helical" evidence="7">
    <location>
        <begin position="21"/>
        <end position="44"/>
    </location>
</feature>
<evidence type="ECO:0000313" key="10">
    <source>
        <dbReference type="Proteomes" id="UP000252530"/>
    </source>
</evidence>
<dbReference type="PROSITE" id="PS50928">
    <property type="entry name" value="ABC_TM1"/>
    <property type="match status" value="1"/>
</dbReference>
<dbReference type="SUPFAM" id="SSF161098">
    <property type="entry name" value="MetI-like"/>
    <property type="match status" value="1"/>
</dbReference>
<evidence type="ECO:0000256" key="6">
    <source>
        <dbReference type="ARBA" id="ARBA00023136"/>
    </source>
</evidence>
<organism evidence="9 10">
    <name type="scientific">Bifidobacterium aemilianum</name>
    <dbReference type="NCBI Taxonomy" id="2493120"/>
    <lineage>
        <taxon>Bacteria</taxon>
        <taxon>Bacillati</taxon>
        <taxon>Actinomycetota</taxon>
        <taxon>Actinomycetes</taxon>
        <taxon>Bifidobacteriales</taxon>
        <taxon>Bifidobacteriaceae</taxon>
        <taxon>Bifidobacterium</taxon>
    </lineage>
</organism>
<dbReference type="OrthoDB" id="9794684at2"/>
<evidence type="ECO:0000256" key="4">
    <source>
        <dbReference type="ARBA" id="ARBA00022692"/>
    </source>
</evidence>
<gene>
    <name evidence="9" type="ORF">CRD60_04050</name>
</gene>
<keyword evidence="2 7" id="KW-0813">Transport</keyword>
<dbReference type="InterPro" id="IPR000515">
    <property type="entry name" value="MetI-like"/>
</dbReference>
<dbReference type="Proteomes" id="UP000252530">
    <property type="component" value="Unassembled WGS sequence"/>
</dbReference>
<accession>A0A366K8X9</accession>
<protein>
    <submittedName>
        <fullName evidence="9">Maltose ABC transporter permease</fullName>
    </submittedName>
</protein>
<keyword evidence="4 7" id="KW-0812">Transmembrane</keyword>
<sequence length="288" mass="31283">MSKKNRESREMSYSPGDYVRGRWAIYLFLAVVVLCQLVPFYLAITTSLKPADDLSSALVPRLKDPAWSNWSDAVTEGGILTSVLNSIIVTACTTLLVCLLGSMAAYPLARRVSRFNKFVSWFVLSMMMIPPLSILVPLYTFLVNIGGVNHYWGIILVLTATHLPLSVFLYTSFIKAIPPAIDEAGTIDGANKIQVFGRLILPMLKPVTATVVIMTGSGVWNDYAISSYLLTDPGKQTIAPRVASFFSENTNNLGIAAAAALIAAAPMVVAYLFLQKYFIAGMVAGSVK</sequence>
<feature type="transmembrane region" description="Helical" evidence="7">
    <location>
        <begin position="195"/>
        <end position="220"/>
    </location>
</feature>
<feature type="transmembrane region" description="Helical" evidence="7">
    <location>
        <begin position="253"/>
        <end position="274"/>
    </location>
</feature>
<evidence type="ECO:0000256" key="5">
    <source>
        <dbReference type="ARBA" id="ARBA00022989"/>
    </source>
</evidence>
<dbReference type="EMBL" id="PDCG01000003">
    <property type="protein sequence ID" value="RBP97777.1"/>
    <property type="molecule type" value="Genomic_DNA"/>
</dbReference>
<dbReference type="PANTHER" id="PTHR43744:SF3">
    <property type="entry name" value="LACTOSE TRANSPORT SYSTEM PERMEASE PROTEIN LACG"/>
    <property type="match status" value="1"/>
</dbReference>
<evidence type="ECO:0000256" key="3">
    <source>
        <dbReference type="ARBA" id="ARBA00022475"/>
    </source>
</evidence>
<keyword evidence="6 7" id="KW-0472">Membrane</keyword>